<dbReference type="AlphaFoldDB" id="A0A0D7EVQ6"/>
<dbReference type="GO" id="GO:0046336">
    <property type="term" value="P:ethanolamine catabolic process"/>
    <property type="evidence" value="ECO:0007669"/>
    <property type="project" value="UniProtKB-UniRule"/>
</dbReference>
<feature type="binding site" evidence="5">
    <location>
        <position position="204"/>
    </location>
    <ligand>
        <name>adenosylcob(III)alamin</name>
        <dbReference type="ChEBI" id="CHEBI:18408"/>
    </ligand>
</feature>
<sequence length="254" mass="26137">MTPSPHSPRSLSDLRRLTPARVALGRVGVSLPTKALLDFTLAHARARDAVHAEFDSSGIAAGLEALGLTALPVASRAVGRKDYLARPDLGRQLDPASRDAVAAGAGGCDLALMIGDGLSPVAVNSHGLEMVRHLLPRLAGIGVGAVAVATGARVALGDEIGTLLGARAILVLIGERPGLSAPHSLGAYLTYAPRPGRTDAERNCVSNIHAAGISYEEAAHKIAWLVRQALMRQLSGVALKDDSGIAVLPFSAPS</sequence>
<feature type="binding site" evidence="5">
    <location>
        <position position="154"/>
    </location>
    <ligand>
        <name>adenosylcob(III)alamin</name>
        <dbReference type="ChEBI" id="CHEBI:18408"/>
    </ligand>
</feature>
<evidence type="ECO:0000256" key="1">
    <source>
        <dbReference type="ARBA" id="ARBA00022628"/>
    </source>
</evidence>
<reference evidence="6 7" key="1">
    <citation type="submission" date="2014-11" db="EMBL/GenBank/DDBJ databases">
        <title>Genomics and ecophysiology of heterotrophic nitrogen fixing bacteria isolated from estuarine surface water.</title>
        <authorList>
            <person name="Bentzon-Tilia M."/>
            <person name="Severin I."/>
            <person name="Hansen L.H."/>
            <person name="Riemann L."/>
        </authorList>
    </citation>
    <scope>NUCLEOTIDE SEQUENCE [LARGE SCALE GENOMIC DNA]</scope>
    <source>
        <strain evidence="6 7">BAL398</strain>
    </source>
</reference>
<evidence type="ECO:0000256" key="5">
    <source>
        <dbReference type="HAMAP-Rule" id="MF_00601"/>
    </source>
</evidence>
<dbReference type="RefSeq" id="WP_044408885.1">
    <property type="nucleotide sequence ID" value="NZ_JXXE01000175.1"/>
</dbReference>
<evidence type="ECO:0000256" key="3">
    <source>
        <dbReference type="ARBA" id="ARBA00023285"/>
    </source>
</evidence>
<evidence type="ECO:0000256" key="4">
    <source>
        <dbReference type="ARBA" id="ARBA00024446"/>
    </source>
</evidence>
<dbReference type="InterPro" id="IPR009246">
    <property type="entry name" value="EutC"/>
</dbReference>
<dbReference type="Gene3D" id="3.40.50.11240">
    <property type="entry name" value="Ethanolamine ammonia-lyase light chain (EutC)"/>
    <property type="match status" value="1"/>
</dbReference>
<dbReference type="PATRIC" id="fig|1076.23.peg.1107"/>
<dbReference type="GO" id="GO:0031419">
    <property type="term" value="F:cobalamin binding"/>
    <property type="evidence" value="ECO:0007669"/>
    <property type="project" value="UniProtKB-UniRule"/>
</dbReference>
<dbReference type="EMBL" id="JXXE01000175">
    <property type="protein sequence ID" value="KIZ44873.1"/>
    <property type="molecule type" value="Genomic_DNA"/>
</dbReference>
<dbReference type="PIRSF" id="PIRSF018982">
    <property type="entry name" value="EutC"/>
    <property type="match status" value="1"/>
</dbReference>
<organism evidence="6 7">
    <name type="scientific">Rhodopseudomonas palustris</name>
    <dbReference type="NCBI Taxonomy" id="1076"/>
    <lineage>
        <taxon>Bacteria</taxon>
        <taxon>Pseudomonadati</taxon>
        <taxon>Pseudomonadota</taxon>
        <taxon>Alphaproteobacteria</taxon>
        <taxon>Hyphomicrobiales</taxon>
        <taxon>Nitrobacteraceae</taxon>
        <taxon>Rhodopseudomonas</taxon>
    </lineage>
</organism>
<dbReference type="GO" id="GO:0006520">
    <property type="term" value="P:amino acid metabolic process"/>
    <property type="evidence" value="ECO:0007669"/>
    <property type="project" value="InterPro"/>
</dbReference>
<dbReference type="InterPro" id="IPR042251">
    <property type="entry name" value="EutC_C"/>
</dbReference>
<comment type="pathway">
    <text evidence="5">Amine and polyamine degradation; ethanolamine degradation.</text>
</comment>
<dbReference type="PANTHER" id="PTHR39330">
    <property type="entry name" value="ETHANOLAMINE AMMONIA-LYASE LIGHT CHAIN"/>
    <property type="match status" value="1"/>
</dbReference>
<comment type="cofactor">
    <cofactor evidence="5">
        <name>adenosylcob(III)alamin</name>
        <dbReference type="ChEBI" id="CHEBI:18408"/>
    </cofactor>
    <text evidence="5">Binds between the large and small subunits.</text>
</comment>
<comment type="subcellular location">
    <subcellularLocation>
        <location evidence="5">Bacterial microcompartment</location>
    </subcellularLocation>
</comment>
<dbReference type="Proteomes" id="UP000032515">
    <property type="component" value="Unassembled WGS sequence"/>
</dbReference>
<comment type="catalytic activity">
    <reaction evidence="5">
        <text>ethanolamine = acetaldehyde + NH4(+)</text>
        <dbReference type="Rhea" id="RHEA:15313"/>
        <dbReference type="ChEBI" id="CHEBI:15343"/>
        <dbReference type="ChEBI" id="CHEBI:28938"/>
        <dbReference type="ChEBI" id="CHEBI:57603"/>
        <dbReference type="EC" id="4.3.1.7"/>
    </reaction>
</comment>
<keyword evidence="4 5" id="KW-1283">Bacterial microcompartment</keyword>
<evidence type="ECO:0000256" key="2">
    <source>
        <dbReference type="ARBA" id="ARBA00023239"/>
    </source>
</evidence>
<accession>A0A0D7EVQ6</accession>
<comment type="caution">
    <text evidence="6">The sequence shown here is derived from an EMBL/GenBank/DDBJ whole genome shotgun (WGS) entry which is preliminary data.</text>
</comment>
<keyword evidence="3 5" id="KW-0170">Cobalt</keyword>
<dbReference type="PANTHER" id="PTHR39330:SF1">
    <property type="entry name" value="ETHANOLAMINE AMMONIA-LYASE SMALL SUBUNIT"/>
    <property type="match status" value="1"/>
</dbReference>
<dbReference type="GO" id="GO:0009350">
    <property type="term" value="C:ethanolamine ammonia-lyase complex"/>
    <property type="evidence" value="ECO:0007669"/>
    <property type="project" value="UniProtKB-UniRule"/>
</dbReference>
<dbReference type="Gene3D" id="1.10.30.40">
    <property type="entry name" value="Ethanolamine ammonia-lyase light chain (EutC), N-terminal domain"/>
    <property type="match status" value="1"/>
</dbReference>
<gene>
    <name evidence="5" type="primary">eutC</name>
    <name evidence="6" type="ORF">OO17_08945</name>
</gene>
<comment type="subunit">
    <text evidence="5">The basic unit is a heterodimer which dimerizes to form tetramers. The heterotetramers trimerize; 6 large subunits form a core ring with 6 small subunits projecting outwards.</text>
</comment>
<dbReference type="HAMAP" id="MF_00601">
    <property type="entry name" value="EutC"/>
    <property type="match status" value="1"/>
</dbReference>
<dbReference type="UniPathway" id="UPA00560"/>
<evidence type="ECO:0000313" key="6">
    <source>
        <dbReference type="EMBL" id="KIZ44873.1"/>
    </source>
</evidence>
<dbReference type="OrthoDB" id="114248at2"/>
<dbReference type="EC" id="4.3.1.7" evidence="5"/>
<evidence type="ECO:0000313" key="7">
    <source>
        <dbReference type="Proteomes" id="UP000032515"/>
    </source>
</evidence>
<keyword evidence="1 5" id="KW-0846">Cobalamin</keyword>
<comment type="similarity">
    <text evidence="5">Belongs to the EutC family.</text>
</comment>
<dbReference type="InterPro" id="IPR042255">
    <property type="entry name" value="EutC_N"/>
</dbReference>
<protein>
    <recommendedName>
        <fullName evidence="5">Ethanolamine ammonia-lyase small subunit</fullName>
        <shortName evidence="5">EAL small subunit</shortName>
        <ecNumber evidence="5">4.3.1.7</ecNumber>
    </recommendedName>
</protein>
<keyword evidence="2 5" id="KW-0456">Lyase</keyword>
<dbReference type="GO" id="GO:0031471">
    <property type="term" value="C:ethanolamine degradation polyhedral organelle"/>
    <property type="evidence" value="ECO:0007669"/>
    <property type="project" value="UniProtKB-UniRule"/>
</dbReference>
<name>A0A0D7EVQ6_RHOPL</name>
<proteinExistence type="inferred from homology"/>
<dbReference type="Pfam" id="PF05985">
    <property type="entry name" value="EutC"/>
    <property type="match status" value="1"/>
</dbReference>
<feature type="binding site" evidence="5">
    <location>
        <position position="175"/>
    </location>
    <ligand>
        <name>adenosylcob(III)alamin</name>
        <dbReference type="ChEBI" id="CHEBI:18408"/>
    </ligand>
</feature>
<dbReference type="NCBIfam" id="NF003971">
    <property type="entry name" value="PRK05465.1"/>
    <property type="match status" value="1"/>
</dbReference>
<comment type="function">
    <text evidence="5">Catalyzes the deamination of various vicinal amino-alcohols to oxo compounds. Allows this organism to utilize ethanolamine as the sole source of nitrogen and carbon in the presence of external vitamin B12.</text>
</comment>
<dbReference type="GO" id="GO:0008851">
    <property type="term" value="F:ethanolamine ammonia-lyase activity"/>
    <property type="evidence" value="ECO:0007669"/>
    <property type="project" value="UniProtKB-UniRule"/>
</dbReference>